<dbReference type="GO" id="GO:0008408">
    <property type="term" value="F:3'-5' exonuclease activity"/>
    <property type="evidence" value="ECO:0007669"/>
    <property type="project" value="InterPro"/>
</dbReference>
<proteinExistence type="inferred from homology"/>
<evidence type="ECO:0000256" key="10">
    <source>
        <dbReference type="ARBA" id="ARBA00049244"/>
    </source>
</evidence>
<dbReference type="Pfam" id="PF17657">
    <property type="entry name" value="DNA_pol3_finger"/>
    <property type="match status" value="1"/>
</dbReference>
<dbReference type="NCBIfam" id="NF004226">
    <property type="entry name" value="PRK05673.1"/>
    <property type="match status" value="1"/>
</dbReference>
<dbReference type="CDD" id="cd07431">
    <property type="entry name" value="PHP_PolIIIA"/>
    <property type="match status" value="1"/>
</dbReference>
<dbReference type="GO" id="GO:0005737">
    <property type="term" value="C:cytoplasm"/>
    <property type="evidence" value="ECO:0007669"/>
    <property type="project" value="UniProtKB-SubCell"/>
</dbReference>
<evidence type="ECO:0000259" key="11">
    <source>
        <dbReference type="SMART" id="SM00481"/>
    </source>
</evidence>
<keyword evidence="5" id="KW-0808">Transferase</keyword>
<dbReference type="Pfam" id="PF07733">
    <property type="entry name" value="DNA_pol3_alpha"/>
    <property type="match status" value="1"/>
</dbReference>
<sequence length="1104" mass="125143">MSFVHLYVKSAYSLLQSSLSIESLVKEAKAKGYSAIALTDHHVMYGVFPFYKECLKQGIKPIIGLTVEVEQDHQQTRTVVLLAKSFTGYQSLVKISSAIQTQSSHRLPLKWLRAYNQEVIGILAELPVQTSNENQKKLDYKAITTVKNCFEPSSFFVGIRNEDLLIHANAVKECFSNQIECVAIQPVHYGNEEDAFVYRCLSAIRDGVKLSEQGDNLAWTEGRDLKSKAEMVELFEAYPNLLENSVRIASHCQIEFKEPTTRLPKYPVPAGQTSEDFLRDLCLEGLEKRGMHQNGTYHERLKYELNIIQELGFSDYFLIVWDFIKYSHENNILTGPGRGSAAGSLVSYVLFITDVDPLEHGLLFERFLNPERITMPDIDIDFPDHKREQVIDYVVKKYGRTRVAQIITFGTFAAKAALRDVARIFGLSGGELEQLSRWISSSSSLQEAFERSEALRKWVEAKPLHKKLFRTAQKIEGLPRHTSTHAAGVVMSEFPLTELVPLQGSLEEAYLTQYPMEILEELGLLKMDFLGLRNLTILEMILESIKQSSGKNLSLKEIPPNDPKTFQLLADGKTSGIFQLESDGMRSVLQRLKPTSFEDIVAVNALYRPGPMENIPTFIARKHGKEPIEFWHEDVEDILKPTYGVLVYQEQIMQVASEMAGFSLGEADLLRRAVGKKKKEVLDQEREHFVNGAIRKGYDTDTANQVYDLIVRFANYGFNKSHAVAYSLIAYQLSFLKTHYPLAFIAALLTSVIGNEDKTKQYITELKEMGYTIYPPSIHKSGYTYLVEKEGLRFPISAIKGVGAAAVREIFQVRKSKKIQDFFDLILHVSPKAVNRKTIECLIYAGALDEFKQTRATLLASIDSAYEYVSLVKPNEDEMDLFHEEAELLKPNYQVMEEMPVEAILDNEKRVLGLFLSHHPVSPLQTELVQLGIKPLAALKNGDHHVRVGVFVSGVRVIRTKKGEVMAFLTISDESGEMDAVLFPSAYKRYSGHVKEGNILLAIGNVDERAGKQQLIVNELYKKEEWDTIQNKLPTLFIHVLNKEQLWELKTILLKHKGSIPVILIYSNPKKTIRLKRDYWISPSSKALQEIKDLVGQEQVILKS</sequence>
<dbReference type="Pfam" id="PF01336">
    <property type="entry name" value="tRNA_anti-codon"/>
    <property type="match status" value="1"/>
</dbReference>
<dbReference type="InterPro" id="IPR004365">
    <property type="entry name" value="NA-bd_OB_tRNA"/>
</dbReference>
<evidence type="ECO:0000256" key="2">
    <source>
        <dbReference type="ARBA" id="ARBA00009496"/>
    </source>
</evidence>
<dbReference type="Gene3D" id="1.10.10.1600">
    <property type="entry name" value="Bacterial DNA polymerase III alpha subunit, thumb domain"/>
    <property type="match status" value="1"/>
</dbReference>
<comment type="subcellular location">
    <subcellularLocation>
        <location evidence="1">Cytoplasm</location>
    </subcellularLocation>
</comment>
<dbReference type="RefSeq" id="WP_097158998.1">
    <property type="nucleotide sequence ID" value="NZ_JBEPMQ010000004.1"/>
</dbReference>
<dbReference type="OrthoDB" id="9803237at2"/>
<keyword evidence="13" id="KW-1185">Reference proteome</keyword>
<dbReference type="InterPro" id="IPR011708">
    <property type="entry name" value="DNA_pol3_alpha_NTPase_dom"/>
</dbReference>
<organism evidence="12 13">
    <name type="scientific">Bacillus oleivorans</name>
    <dbReference type="NCBI Taxonomy" id="1448271"/>
    <lineage>
        <taxon>Bacteria</taxon>
        <taxon>Bacillati</taxon>
        <taxon>Bacillota</taxon>
        <taxon>Bacilli</taxon>
        <taxon>Bacillales</taxon>
        <taxon>Bacillaceae</taxon>
        <taxon>Bacillus</taxon>
    </lineage>
</organism>
<evidence type="ECO:0000256" key="1">
    <source>
        <dbReference type="ARBA" id="ARBA00004496"/>
    </source>
</evidence>
<evidence type="ECO:0000256" key="9">
    <source>
        <dbReference type="ARBA" id="ARBA00025611"/>
    </source>
</evidence>
<comment type="function">
    <text evidence="9">DNA polymerase III is a complex, multichain enzyme responsible for most of the replicative synthesis in bacteria. This DNA polymerase also exhibits 3' to 5' exonuclease activity. The alpha chain is the DNA polymerase.</text>
</comment>
<dbReference type="InterPro" id="IPR040982">
    <property type="entry name" value="DNA_pol3_finger"/>
</dbReference>
<dbReference type="InterPro" id="IPR003141">
    <property type="entry name" value="Pol/His_phosphatase_N"/>
</dbReference>
<evidence type="ECO:0000313" key="12">
    <source>
        <dbReference type="EMBL" id="SNX71426.1"/>
    </source>
</evidence>
<evidence type="ECO:0000256" key="8">
    <source>
        <dbReference type="ARBA" id="ARBA00022932"/>
    </source>
</evidence>
<dbReference type="InterPro" id="IPR041931">
    <property type="entry name" value="DNA_pol3_alpha_thumb_dom"/>
</dbReference>
<dbReference type="PANTHER" id="PTHR32294">
    <property type="entry name" value="DNA POLYMERASE III SUBUNIT ALPHA"/>
    <property type="match status" value="1"/>
</dbReference>
<dbReference type="Proteomes" id="UP000219546">
    <property type="component" value="Unassembled WGS sequence"/>
</dbReference>
<dbReference type="SUPFAM" id="SSF89550">
    <property type="entry name" value="PHP domain-like"/>
    <property type="match status" value="1"/>
</dbReference>
<dbReference type="Gene3D" id="1.10.150.870">
    <property type="match status" value="1"/>
</dbReference>
<dbReference type="EMBL" id="OAOP01000005">
    <property type="protein sequence ID" value="SNX71426.1"/>
    <property type="molecule type" value="Genomic_DNA"/>
</dbReference>
<comment type="similarity">
    <text evidence="2">Belongs to the DNA polymerase type-C family. DnaE subfamily.</text>
</comment>
<dbReference type="InterPro" id="IPR004013">
    <property type="entry name" value="PHP_dom"/>
</dbReference>
<evidence type="ECO:0000313" key="13">
    <source>
        <dbReference type="Proteomes" id="UP000219546"/>
    </source>
</evidence>
<dbReference type="NCBIfam" id="TIGR00594">
    <property type="entry name" value="polc"/>
    <property type="match status" value="1"/>
</dbReference>
<dbReference type="InterPro" id="IPR029460">
    <property type="entry name" value="DNAPol_HHH"/>
</dbReference>
<keyword evidence="7" id="KW-0235">DNA replication</keyword>
<evidence type="ECO:0000256" key="4">
    <source>
        <dbReference type="ARBA" id="ARBA00019114"/>
    </source>
</evidence>
<evidence type="ECO:0000256" key="6">
    <source>
        <dbReference type="ARBA" id="ARBA00022695"/>
    </source>
</evidence>
<dbReference type="GO" id="GO:0006260">
    <property type="term" value="P:DNA replication"/>
    <property type="evidence" value="ECO:0007669"/>
    <property type="project" value="UniProtKB-KW"/>
</dbReference>
<dbReference type="PANTHER" id="PTHR32294:SF0">
    <property type="entry name" value="DNA POLYMERASE III SUBUNIT ALPHA"/>
    <property type="match status" value="1"/>
</dbReference>
<reference evidence="12 13" key="1">
    <citation type="submission" date="2017-08" db="EMBL/GenBank/DDBJ databases">
        <authorList>
            <person name="de Groot N.N."/>
        </authorList>
    </citation>
    <scope>NUCLEOTIDE SEQUENCE [LARGE SCALE GENOMIC DNA]</scope>
    <source>
        <strain evidence="12 13">JC228</strain>
    </source>
</reference>
<dbReference type="Gene3D" id="3.20.20.140">
    <property type="entry name" value="Metal-dependent hydrolases"/>
    <property type="match status" value="1"/>
</dbReference>
<accession>A0A285CWL0</accession>
<keyword evidence="8" id="KW-0239">DNA-directed DNA polymerase</keyword>
<keyword evidence="6" id="KW-0548">Nucleotidyltransferase</keyword>
<gene>
    <name evidence="12" type="ORF">SAMN05877753_105188</name>
</gene>
<evidence type="ECO:0000256" key="3">
    <source>
        <dbReference type="ARBA" id="ARBA00012417"/>
    </source>
</evidence>
<dbReference type="Pfam" id="PF02811">
    <property type="entry name" value="PHP"/>
    <property type="match status" value="1"/>
</dbReference>
<dbReference type="InterPro" id="IPR012340">
    <property type="entry name" value="NA-bd_OB-fold"/>
</dbReference>
<dbReference type="SUPFAM" id="SSF50249">
    <property type="entry name" value="Nucleic acid-binding proteins"/>
    <property type="match status" value="1"/>
</dbReference>
<dbReference type="SMART" id="SM00481">
    <property type="entry name" value="POLIIIAc"/>
    <property type="match status" value="1"/>
</dbReference>
<dbReference type="EC" id="2.7.7.7" evidence="3"/>
<evidence type="ECO:0000256" key="5">
    <source>
        <dbReference type="ARBA" id="ARBA00022679"/>
    </source>
</evidence>
<dbReference type="InterPro" id="IPR016195">
    <property type="entry name" value="Pol/histidinol_Pase-like"/>
</dbReference>
<comment type="catalytic activity">
    <reaction evidence="10">
        <text>DNA(n) + a 2'-deoxyribonucleoside 5'-triphosphate = DNA(n+1) + diphosphate</text>
        <dbReference type="Rhea" id="RHEA:22508"/>
        <dbReference type="Rhea" id="RHEA-COMP:17339"/>
        <dbReference type="Rhea" id="RHEA-COMP:17340"/>
        <dbReference type="ChEBI" id="CHEBI:33019"/>
        <dbReference type="ChEBI" id="CHEBI:61560"/>
        <dbReference type="ChEBI" id="CHEBI:173112"/>
        <dbReference type="EC" id="2.7.7.7"/>
    </reaction>
</comment>
<dbReference type="InterPro" id="IPR004805">
    <property type="entry name" value="DnaE2/DnaE/PolC"/>
</dbReference>
<protein>
    <recommendedName>
        <fullName evidence="4">DNA polymerase III subunit alpha</fullName>
        <ecNumber evidence="3">2.7.7.7</ecNumber>
    </recommendedName>
</protein>
<feature type="domain" description="Polymerase/histidinol phosphatase N-terminal" evidence="11">
    <location>
        <begin position="4"/>
        <end position="71"/>
    </location>
</feature>
<name>A0A285CWL0_9BACI</name>
<dbReference type="GO" id="GO:0003676">
    <property type="term" value="F:nucleic acid binding"/>
    <property type="evidence" value="ECO:0007669"/>
    <property type="project" value="InterPro"/>
</dbReference>
<dbReference type="CDD" id="cd04485">
    <property type="entry name" value="DnaE_OBF"/>
    <property type="match status" value="1"/>
</dbReference>
<evidence type="ECO:0000256" key="7">
    <source>
        <dbReference type="ARBA" id="ARBA00022705"/>
    </source>
</evidence>
<dbReference type="GO" id="GO:0003887">
    <property type="term" value="F:DNA-directed DNA polymerase activity"/>
    <property type="evidence" value="ECO:0007669"/>
    <property type="project" value="UniProtKB-KW"/>
</dbReference>
<dbReference type="AlphaFoldDB" id="A0A285CWL0"/>
<dbReference type="Pfam" id="PF14579">
    <property type="entry name" value="HHH_6"/>
    <property type="match status" value="1"/>
</dbReference>